<organism evidence="1 2">
    <name type="scientific">Xylaria bambusicola</name>
    <dbReference type="NCBI Taxonomy" id="326684"/>
    <lineage>
        <taxon>Eukaryota</taxon>
        <taxon>Fungi</taxon>
        <taxon>Dikarya</taxon>
        <taxon>Ascomycota</taxon>
        <taxon>Pezizomycotina</taxon>
        <taxon>Sordariomycetes</taxon>
        <taxon>Xylariomycetidae</taxon>
        <taxon>Xylariales</taxon>
        <taxon>Xylariaceae</taxon>
        <taxon>Xylaria</taxon>
    </lineage>
</organism>
<sequence>MGISFHTSDKDYCTSKIRVGILVEALIQRSRNALEVYYRQGLSVFGTRPLDCCNEDAHDDEACCLPDINRRPRDVWWWLLINAEVVSKKVGVVHEADDAKPDARDAVGVEAVLEFQPVRWRGVVALPAVRPSASKRDSAECLAHPYCRETKIGHVVAKHNENGFDLLPVNTHAAVV</sequence>
<dbReference type="Proteomes" id="UP001305414">
    <property type="component" value="Unassembled WGS sequence"/>
</dbReference>
<keyword evidence="2" id="KW-1185">Reference proteome</keyword>
<gene>
    <name evidence="1" type="ORF">RRF57_000485</name>
</gene>
<protein>
    <submittedName>
        <fullName evidence="1">Uncharacterized protein</fullName>
    </submittedName>
</protein>
<evidence type="ECO:0000313" key="1">
    <source>
        <dbReference type="EMBL" id="KAK5624769.1"/>
    </source>
</evidence>
<dbReference type="EMBL" id="JAWHQM010000001">
    <property type="protein sequence ID" value="KAK5624769.1"/>
    <property type="molecule type" value="Genomic_DNA"/>
</dbReference>
<proteinExistence type="predicted"/>
<reference evidence="1 2" key="1">
    <citation type="submission" date="2023-10" db="EMBL/GenBank/DDBJ databases">
        <title>Draft genome sequence of Xylaria bambusicola isolate GMP-LS, the root and basal stem rot pathogen of sugarcane in Indonesia.</title>
        <authorList>
            <person name="Selvaraj P."/>
            <person name="Muralishankar V."/>
            <person name="Muruganantham S."/>
            <person name="Sp S."/>
            <person name="Haryani S."/>
            <person name="Lau K.J.X."/>
            <person name="Naqvi N.I."/>
        </authorList>
    </citation>
    <scope>NUCLEOTIDE SEQUENCE [LARGE SCALE GENOMIC DNA]</scope>
    <source>
        <strain evidence="1">GMP-LS</strain>
    </source>
</reference>
<accession>A0AAN7UNP6</accession>
<name>A0AAN7UNP6_9PEZI</name>
<evidence type="ECO:0000313" key="2">
    <source>
        <dbReference type="Proteomes" id="UP001305414"/>
    </source>
</evidence>
<dbReference type="AlphaFoldDB" id="A0AAN7UNP6"/>
<comment type="caution">
    <text evidence="1">The sequence shown here is derived from an EMBL/GenBank/DDBJ whole genome shotgun (WGS) entry which is preliminary data.</text>
</comment>